<evidence type="ECO:0000313" key="3">
    <source>
        <dbReference type="EMBL" id="KAH9300730.1"/>
    </source>
</evidence>
<name>A0AA38FFX5_TAXCH</name>
<proteinExistence type="inferred from homology"/>
<dbReference type="InterPro" id="IPR026057">
    <property type="entry name" value="TBL_C"/>
</dbReference>
<feature type="non-terminal residue" evidence="3">
    <location>
        <position position="52"/>
    </location>
</feature>
<dbReference type="GO" id="GO:0016740">
    <property type="term" value="F:transferase activity"/>
    <property type="evidence" value="ECO:0007669"/>
    <property type="project" value="InterPro"/>
</dbReference>
<feature type="domain" description="Trichome birefringence-like C-terminal" evidence="2">
    <location>
        <begin position="2"/>
        <end position="52"/>
    </location>
</feature>
<comment type="caution">
    <text evidence="3">The sequence shown here is derived from an EMBL/GenBank/DDBJ whole genome shotgun (WGS) entry which is preliminary data.</text>
</comment>
<dbReference type="Proteomes" id="UP000824469">
    <property type="component" value="Unassembled WGS sequence"/>
</dbReference>
<dbReference type="Pfam" id="PF13839">
    <property type="entry name" value="PC-Esterase"/>
    <property type="match status" value="1"/>
</dbReference>
<evidence type="ECO:0000313" key="4">
    <source>
        <dbReference type="Proteomes" id="UP000824469"/>
    </source>
</evidence>
<sequence>KDYYQEGNHVYPDLKVLEAYRKALMTWAKWVDKMINPNRTLVLFRGYSGTHF</sequence>
<feature type="non-terminal residue" evidence="3">
    <location>
        <position position="1"/>
    </location>
</feature>
<gene>
    <name evidence="3" type="ORF">KI387_012313</name>
</gene>
<accession>A0AA38FFX5</accession>
<evidence type="ECO:0000259" key="2">
    <source>
        <dbReference type="Pfam" id="PF13839"/>
    </source>
</evidence>
<dbReference type="AlphaFoldDB" id="A0AA38FFX5"/>
<evidence type="ECO:0000256" key="1">
    <source>
        <dbReference type="ARBA" id="ARBA00007727"/>
    </source>
</evidence>
<organism evidence="3 4">
    <name type="scientific">Taxus chinensis</name>
    <name type="common">Chinese yew</name>
    <name type="synonym">Taxus wallichiana var. chinensis</name>
    <dbReference type="NCBI Taxonomy" id="29808"/>
    <lineage>
        <taxon>Eukaryota</taxon>
        <taxon>Viridiplantae</taxon>
        <taxon>Streptophyta</taxon>
        <taxon>Embryophyta</taxon>
        <taxon>Tracheophyta</taxon>
        <taxon>Spermatophyta</taxon>
        <taxon>Pinopsida</taxon>
        <taxon>Pinidae</taxon>
        <taxon>Conifers II</taxon>
        <taxon>Cupressales</taxon>
        <taxon>Taxaceae</taxon>
        <taxon>Taxus</taxon>
    </lineage>
</organism>
<reference evidence="3 4" key="1">
    <citation type="journal article" date="2021" name="Nat. Plants">
        <title>The Taxus genome provides insights into paclitaxel biosynthesis.</title>
        <authorList>
            <person name="Xiong X."/>
            <person name="Gou J."/>
            <person name="Liao Q."/>
            <person name="Li Y."/>
            <person name="Zhou Q."/>
            <person name="Bi G."/>
            <person name="Li C."/>
            <person name="Du R."/>
            <person name="Wang X."/>
            <person name="Sun T."/>
            <person name="Guo L."/>
            <person name="Liang H."/>
            <person name="Lu P."/>
            <person name="Wu Y."/>
            <person name="Zhang Z."/>
            <person name="Ro D.K."/>
            <person name="Shang Y."/>
            <person name="Huang S."/>
            <person name="Yan J."/>
        </authorList>
    </citation>
    <scope>NUCLEOTIDE SEQUENCE [LARGE SCALE GENOMIC DNA]</scope>
    <source>
        <strain evidence="3">Ta-2019</strain>
    </source>
</reference>
<protein>
    <recommendedName>
        <fullName evidence="2">Trichome birefringence-like C-terminal domain-containing protein</fullName>
    </recommendedName>
</protein>
<comment type="similarity">
    <text evidence="1">Belongs to the PC-esterase family. TBL subfamily.</text>
</comment>
<keyword evidence="4" id="KW-1185">Reference proteome</keyword>
<dbReference type="EMBL" id="JAHRHJ020000009">
    <property type="protein sequence ID" value="KAH9300730.1"/>
    <property type="molecule type" value="Genomic_DNA"/>
</dbReference>